<feature type="transmembrane region" description="Helical" evidence="4">
    <location>
        <begin position="14"/>
        <end position="34"/>
    </location>
</feature>
<protein>
    <submittedName>
        <fullName evidence="6">Protein CHUP1, chloroplastic</fullName>
    </submittedName>
</protein>
<feature type="coiled-coil region" evidence="2">
    <location>
        <begin position="145"/>
        <end position="358"/>
    </location>
</feature>
<dbReference type="Gramene" id="SIN_1010348.t">
    <property type="protein sequence ID" value="SIN_1010348.t"/>
    <property type="gene ID" value="SIN_1010348"/>
</dbReference>
<evidence type="ECO:0000256" key="2">
    <source>
        <dbReference type="SAM" id="Coils"/>
    </source>
</evidence>
<dbReference type="Proteomes" id="UP000504604">
    <property type="component" value="Linkage group LG3"/>
</dbReference>
<feature type="compositionally biased region" description="Polar residues" evidence="3">
    <location>
        <begin position="540"/>
        <end position="565"/>
    </location>
</feature>
<dbReference type="PANTHER" id="PTHR31342:SF4">
    <property type="entry name" value="ACTIN BINDING PROTEIN FAMILY"/>
    <property type="match status" value="1"/>
</dbReference>
<dbReference type="GO" id="GO:0072699">
    <property type="term" value="P:protein localization to cortical microtubule cytoskeleton"/>
    <property type="evidence" value="ECO:0007669"/>
    <property type="project" value="TreeGrafter"/>
</dbReference>
<dbReference type="GO" id="GO:0055028">
    <property type="term" value="C:cortical microtubule"/>
    <property type="evidence" value="ECO:0007669"/>
    <property type="project" value="TreeGrafter"/>
</dbReference>
<keyword evidence="4" id="KW-0472">Membrane</keyword>
<organism evidence="5 6">
    <name type="scientific">Sesamum indicum</name>
    <name type="common">Oriental sesame</name>
    <name type="synonym">Sesamum orientale</name>
    <dbReference type="NCBI Taxonomy" id="4182"/>
    <lineage>
        <taxon>Eukaryota</taxon>
        <taxon>Viridiplantae</taxon>
        <taxon>Streptophyta</taxon>
        <taxon>Embryophyta</taxon>
        <taxon>Tracheophyta</taxon>
        <taxon>Spermatophyta</taxon>
        <taxon>Magnoliopsida</taxon>
        <taxon>eudicotyledons</taxon>
        <taxon>Gunneridae</taxon>
        <taxon>Pentapetalae</taxon>
        <taxon>asterids</taxon>
        <taxon>lamiids</taxon>
        <taxon>Lamiales</taxon>
        <taxon>Pedaliaceae</taxon>
        <taxon>Sesamum</taxon>
    </lineage>
</organism>
<keyword evidence="4" id="KW-1133">Transmembrane helix</keyword>
<feature type="region of interest" description="Disordered" evidence="3">
    <location>
        <begin position="42"/>
        <end position="73"/>
    </location>
</feature>
<gene>
    <name evidence="6" type="primary">LOC105157703</name>
</gene>
<keyword evidence="5" id="KW-1185">Reference proteome</keyword>
<dbReference type="InParanoid" id="A0A6I9ST19"/>
<accession>A0A6I9ST19</accession>
<dbReference type="InterPro" id="IPR040265">
    <property type="entry name" value="CHUP1/IPGA1-like"/>
</dbReference>
<dbReference type="PANTHER" id="PTHR31342">
    <property type="entry name" value="PROTEIN CHUP1, CHLOROPLASTIC"/>
    <property type="match status" value="1"/>
</dbReference>
<keyword evidence="4" id="KW-0812">Transmembrane</keyword>
<dbReference type="GeneID" id="105157703"/>
<evidence type="ECO:0000313" key="5">
    <source>
        <dbReference type="Proteomes" id="UP000504604"/>
    </source>
</evidence>
<feature type="region of interest" description="Disordered" evidence="3">
    <location>
        <begin position="513"/>
        <end position="601"/>
    </location>
</feature>
<sequence>MGVKEKRESPISPVLLKLGAALAFSLGGIVYTFFRSKRIKPSVPKPALNSPGKGSQVCSRREDGGVADRALQDSSLPKIASQNSISDLSSSGRCNGDRDGFLLPEFSQLVKECNMVPTDDISPGMSGQSLAPDVASPLGNKYAEDEEQTRDIRSLRNKVKILEERERYLEVQLLEYYGLKEQQNALMELQNRLRLNNMETKLYNLKIESLQADNRRLQAQVADYAKVVAELEAAKAKIKLLRKKLRSDAEQNREHILSLQERVMKLRDPEMKAVEVDQDVEMQLKKRKELEEELEEMKRSNDSLKLENSELAQKLEYLQMLATSALDNEEIRALKEESQLLRQKNEELRKEIEQIQADRCTDIEELVYLRWINACLRYEMRNYQPGPGKTTARDLSKTLSPKSEEKAKQLILEYANREGSGDKGLNISDFDSDQWSTSQASYLTDSGEHDDFPVDNLPANKMNHSSKTKVLSKLMKLWRGKDNHHHFQTPHSPPERAVSVNDGLSRFSSNLHSGISLGIDPEAEGPMKRTRASSEDFSRHSFNLQRSRSQGQKSTPGQSSNCSGRTSDDGSLSIFRTIDSINDDGSSPSIQPQQDAQNAENTELVKYAEALKNSRGKSSFRRRSASLSSF</sequence>
<dbReference type="FunCoup" id="A0A6I9ST19">
    <property type="interactions" value="179"/>
</dbReference>
<dbReference type="OrthoDB" id="1870283at2759"/>
<evidence type="ECO:0000256" key="4">
    <source>
        <dbReference type="SAM" id="Phobius"/>
    </source>
</evidence>
<dbReference type="AlphaFoldDB" id="A0A6I9ST19"/>
<feature type="region of interest" description="Disordered" evidence="3">
    <location>
        <begin position="443"/>
        <end position="466"/>
    </location>
</feature>
<reference evidence="6" key="1">
    <citation type="submission" date="2025-08" db="UniProtKB">
        <authorList>
            <consortium name="RefSeq"/>
        </authorList>
    </citation>
    <scope>IDENTIFICATION</scope>
</reference>
<proteinExistence type="predicted"/>
<dbReference type="RefSeq" id="XP_011072452.1">
    <property type="nucleotide sequence ID" value="XM_011074150.2"/>
</dbReference>
<evidence type="ECO:0000256" key="1">
    <source>
        <dbReference type="ARBA" id="ARBA00023054"/>
    </source>
</evidence>
<evidence type="ECO:0000313" key="6">
    <source>
        <dbReference type="RefSeq" id="XP_011072452.1"/>
    </source>
</evidence>
<feature type="compositionally biased region" description="Polar residues" evidence="3">
    <location>
        <begin position="579"/>
        <end position="601"/>
    </location>
</feature>
<evidence type="ECO:0000256" key="3">
    <source>
        <dbReference type="SAM" id="MobiDB-lite"/>
    </source>
</evidence>
<name>A0A6I9ST19_SESIN</name>
<keyword evidence="1 2" id="KW-0175">Coiled coil</keyword>
<dbReference type="KEGG" id="sind:105157703"/>